<dbReference type="EMBL" id="CP045915">
    <property type="protein sequence ID" value="QGH36626.1"/>
    <property type="molecule type" value="Genomic_DNA"/>
</dbReference>
<sequence>MKVTLIGNESELNKHLSCWESIPEVRVEQSIVINEDNPDSLPSFSSSHEQSELVDVCVSTELKPVILKRLGRDTPITLVSPLASSINETKQLINFMKEEQMMVRIINPMLHSPELVNLNLKFTTQQLGNSGVHRISLKSETLPSNGRFLEQEVHLIGWIYHTLGDFKTIFAKQIDNRYMTIHIRHEDSSFTQLELARGFGKEELNIELAGSEGMLTHKSNETNPISVVKTDKSKREIHPIGTPLIQRQLEDVYEVLTKDRHSFNNITEVTRAIDFREAIEASLNRSIPVTKGGA</sequence>
<reference evidence="1 2" key="1">
    <citation type="submission" date="2019-11" db="EMBL/GenBank/DDBJ databases">
        <title>Gracilibacillus salitolerans sp. nov., a moderate halophile isolated from a saline soil in northwest China.</title>
        <authorList>
            <person name="Gan L."/>
        </authorList>
    </citation>
    <scope>NUCLEOTIDE SEQUENCE [LARGE SCALE GENOMIC DNA]</scope>
    <source>
        <strain evidence="1 2">SCU50</strain>
    </source>
</reference>
<evidence type="ECO:0000313" key="2">
    <source>
        <dbReference type="Proteomes" id="UP000339690"/>
    </source>
</evidence>
<evidence type="ECO:0008006" key="3">
    <source>
        <dbReference type="Google" id="ProtNLM"/>
    </source>
</evidence>
<gene>
    <name evidence="1" type="ORF">GI584_22340</name>
</gene>
<evidence type="ECO:0000313" key="1">
    <source>
        <dbReference type="EMBL" id="QGH36626.1"/>
    </source>
</evidence>
<protein>
    <recommendedName>
        <fullName evidence="3">Gfo/Idh/MocA-like oxidoreductase N-terminal domain-containing protein</fullName>
    </recommendedName>
</protein>
<dbReference type="AlphaFoldDB" id="A0A5Q2TPB0"/>
<accession>A0A5Q2TPB0</accession>
<dbReference type="KEGG" id="grc:GI584_22340"/>
<dbReference type="Proteomes" id="UP000339690">
    <property type="component" value="Chromosome"/>
</dbReference>
<proteinExistence type="predicted"/>
<name>A0A5Q2TPB0_9BACI</name>
<organism evidence="1 2">
    <name type="scientific">Gracilibacillus salitolerans</name>
    <dbReference type="NCBI Taxonomy" id="2663022"/>
    <lineage>
        <taxon>Bacteria</taxon>
        <taxon>Bacillati</taxon>
        <taxon>Bacillota</taxon>
        <taxon>Bacilli</taxon>
        <taxon>Bacillales</taxon>
        <taxon>Bacillaceae</taxon>
        <taxon>Gracilibacillus</taxon>
    </lineage>
</organism>
<dbReference type="Gene3D" id="3.30.360.10">
    <property type="entry name" value="Dihydrodipicolinate Reductase, domain 2"/>
    <property type="match status" value="1"/>
</dbReference>
<keyword evidence="2" id="KW-1185">Reference proteome</keyword>
<dbReference type="RefSeq" id="WP_153792672.1">
    <property type="nucleotide sequence ID" value="NZ_CP045915.1"/>
</dbReference>